<keyword evidence="2 5" id="KW-0378">Hydrolase</keyword>
<dbReference type="Gene3D" id="3.20.20.140">
    <property type="entry name" value="Metal-dependent hydrolases"/>
    <property type="match status" value="1"/>
</dbReference>
<dbReference type="AlphaFoldDB" id="A0A1G9BKW7"/>
<evidence type="ECO:0000313" key="6">
    <source>
        <dbReference type="EMBL" id="SDK40131.1"/>
    </source>
</evidence>
<dbReference type="Pfam" id="PF19567">
    <property type="entry name" value="CpsB_CapC"/>
    <property type="match status" value="1"/>
</dbReference>
<dbReference type="OrthoDB" id="9788539at2"/>
<dbReference type="EMBL" id="FNFK01000028">
    <property type="protein sequence ID" value="SDK40131.1"/>
    <property type="molecule type" value="Genomic_DNA"/>
</dbReference>
<accession>A0A1G9BKW7</accession>
<dbReference type="InterPro" id="IPR016667">
    <property type="entry name" value="Caps_polysacc_synth_CpsB/CapC"/>
</dbReference>
<evidence type="ECO:0000256" key="4">
    <source>
        <dbReference type="ARBA" id="ARBA00051722"/>
    </source>
</evidence>
<comment type="similarity">
    <text evidence="1 5">Belongs to the metallo-dependent hydrolases superfamily. CpsB/CapC family.</text>
</comment>
<evidence type="ECO:0000256" key="5">
    <source>
        <dbReference type="PIRNR" id="PIRNR016557"/>
    </source>
</evidence>
<name>A0A1G9BKW7_9LACT</name>
<evidence type="ECO:0000256" key="2">
    <source>
        <dbReference type="ARBA" id="ARBA00022801"/>
    </source>
</evidence>
<protein>
    <recommendedName>
        <fullName evidence="5">Tyrosine-protein phosphatase</fullName>
        <ecNumber evidence="5">3.1.3.48</ecNumber>
    </recommendedName>
</protein>
<dbReference type="PANTHER" id="PTHR39181">
    <property type="entry name" value="TYROSINE-PROTEIN PHOSPHATASE YWQE"/>
    <property type="match status" value="1"/>
</dbReference>
<dbReference type="SUPFAM" id="SSF89550">
    <property type="entry name" value="PHP domain-like"/>
    <property type="match status" value="1"/>
</dbReference>
<comment type="catalytic activity">
    <reaction evidence="4 5">
        <text>O-phospho-L-tyrosyl-[protein] + H2O = L-tyrosyl-[protein] + phosphate</text>
        <dbReference type="Rhea" id="RHEA:10684"/>
        <dbReference type="Rhea" id="RHEA-COMP:10136"/>
        <dbReference type="Rhea" id="RHEA-COMP:20101"/>
        <dbReference type="ChEBI" id="CHEBI:15377"/>
        <dbReference type="ChEBI" id="CHEBI:43474"/>
        <dbReference type="ChEBI" id="CHEBI:46858"/>
        <dbReference type="ChEBI" id="CHEBI:61978"/>
        <dbReference type="EC" id="3.1.3.48"/>
    </reaction>
</comment>
<proteinExistence type="inferred from homology"/>
<dbReference type="RefSeq" id="WP_091267260.1">
    <property type="nucleotide sequence ID" value="NZ_FNFK01000028.1"/>
</dbReference>
<gene>
    <name evidence="6" type="ORF">SAMN04488098_102810</name>
</gene>
<dbReference type="EC" id="3.1.3.48" evidence="5"/>
<sequence>MIDVHCHILPGVDDGAQTLEDSIKMAELAVEEGITHILATPHHQKRSWINHKADVIRKVNELQSELDARNIDLTIFPGQEVSLYGELINGIDSDEILFTDESQTYILIEFPTSNIPSYAERLFYELQLKGKTPVIVHPERNHQILEHPNRLKDFVDKGALAQLTAASYTGGFGKKIKKVSSQLIEANLVHFIASDAHNTGNRAFHMKEAYELLAKEYGRSMRNAFHQTTKDLINGNPVITPETHQIKKTFLTKWFK</sequence>
<reference evidence="7" key="1">
    <citation type="submission" date="2016-10" db="EMBL/GenBank/DDBJ databases">
        <authorList>
            <person name="Varghese N."/>
            <person name="Submissions S."/>
        </authorList>
    </citation>
    <scope>NUCLEOTIDE SEQUENCE [LARGE SCALE GENOMIC DNA]</scope>
    <source>
        <strain evidence="7">DSM 19181</strain>
    </source>
</reference>
<dbReference type="PIRSF" id="PIRSF016557">
    <property type="entry name" value="Caps_synth_CpsB"/>
    <property type="match status" value="1"/>
</dbReference>
<keyword evidence="7" id="KW-1185">Reference proteome</keyword>
<organism evidence="6 7">
    <name type="scientific">Alkalibacterium thalassium</name>
    <dbReference type="NCBI Taxonomy" id="426701"/>
    <lineage>
        <taxon>Bacteria</taxon>
        <taxon>Bacillati</taxon>
        <taxon>Bacillota</taxon>
        <taxon>Bacilli</taxon>
        <taxon>Lactobacillales</taxon>
        <taxon>Carnobacteriaceae</taxon>
        <taxon>Alkalibacterium</taxon>
    </lineage>
</organism>
<keyword evidence="3 5" id="KW-0904">Protein phosphatase</keyword>
<dbReference type="Proteomes" id="UP000199433">
    <property type="component" value="Unassembled WGS sequence"/>
</dbReference>
<dbReference type="GO" id="GO:0030145">
    <property type="term" value="F:manganese ion binding"/>
    <property type="evidence" value="ECO:0007669"/>
    <property type="project" value="UniProtKB-UniRule"/>
</dbReference>
<dbReference type="PANTHER" id="PTHR39181:SF1">
    <property type="entry name" value="TYROSINE-PROTEIN PHOSPHATASE YWQE"/>
    <property type="match status" value="1"/>
</dbReference>
<evidence type="ECO:0000256" key="3">
    <source>
        <dbReference type="ARBA" id="ARBA00022912"/>
    </source>
</evidence>
<evidence type="ECO:0000313" key="7">
    <source>
        <dbReference type="Proteomes" id="UP000199433"/>
    </source>
</evidence>
<dbReference type="STRING" id="426701.SAMN04488098_102810"/>
<evidence type="ECO:0000256" key="1">
    <source>
        <dbReference type="ARBA" id="ARBA00005750"/>
    </source>
</evidence>
<dbReference type="InterPro" id="IPR016195">
    <property type="entry name" value="Pol/histidinol_Pase-like"/>
</dbReference>
<dbReference type="GO" id="GO:0004725">
    <property type="term" value="F:protein tyrosine phosphatase activity"/>
    <property type="evidence" value="ECO:0007669"/>
    <property type="project" value="UniProtKB-UniRule"/>
</dbReference>